<proteinExistence type="inferred from homology"/>
<dbReference type="PROSITE" id="PS00839">
    <property type="entry name" value="SUMT_1"/>
    <property type="match status" value="1"/>
</dbReference>
<dbReference type="OrthoDB" id="9815856at2"/>
<dbReference type="Pfam" id="PF00590">
    <property type="entry name" value="TP_methylase"/>
    <property type="match status" value="1"/>
</dbReference>
<dbReference type="PANTHER" id="PTHR45790">
    <property type="entry name" value="SIROHEME SYNTHASE-RELATED"/>
    <property type="match status" value="1"/>
</dbReference>
<organism evidence="9 10">
    <name type="scientific">Ammonifex thiophilus</name>
    <dbReference type="NCBI Taxonomy" id="444093"/>
    <lineage>
        <taxon>Bacteria</taxon>
        <taxon>Bacillati</taxon>
        <taxon>Bacillota</taxon>
        <taxon>Clostridia</taxon>
        <taxon>Thermoanaerobacterales</taxon>
        <taxon>Thermoanaerobacteraceae</taxon>
        <taxon>Ammonifex</taxon>
    </lineage>
</organism>
<comment type="similarity">
    <text evidence="2 7">Belongs to the precorrin methyltransferase family.</text>
</comment>
<keyword evidence="5 7" id="KW-0808">Transferase</keyword>
<reference evidence="9 10" key="1">
    <citation type="submission" date="2018-08" db="EMBL/GenBank/DDBJ databases">
        <title>Form III RuBisCO-mediated autotrophy in Thermodesulfobium bacteria.</title>
        <authorList>
            <person name="Toshchakov S.V."/>
            <person name="Kublanov I.V."/>
            <person name="Frolov E."/>
            <person name="Bonch-Osmolovskaya E.A."/>
            <person name="Tourova T.P."/>
            <person name="Chernych N.A."/>
            <person name="Lebedinsky A.V."/>
        </authorList>
    </citation>
    <scope>NUCLEOTIDE SEQUENCE [LARGE SCALE GENOMIC DNA]</scope>
    <source>
        <strain evidence="9 10">SR</strain>
    </source>
</reference>
<evidence type="ECO:0000256" key="6">
    <source>
        <dbReference type="ARBA" id="ARBA00022691"/>
    </source>
</evidence>
<dbReference type="InterPro" id="IPR035996">
    <property type="entry name" value="4pyrrol_Methylase_sf"/>
</dbReference>
<keyword evidence="10" id="KW-1185">Reference proteome</keyword>
<evidence type="ECO:0000259" key="8">
    <source>
        <dbReference type="Pfam" id="PF00590"/>
    </source>
</evidence>
<evidence type="ECO:0000256" key="3">
    <source>
        <dbReference type="ARBA" id="ARBA00022573"/>
    </source>
</evidence>
<dbReference type="PANTHER" id="PTHR45790:SF4">
    <property type="entry name" value="COBALT-PRECORRIN-4 C(11)-METHYLTRANSFERASE"/>
    <property type="match status" value="1"/>
</dbReference>
<evidence type="ECO:0000256" key="7">
    <source>
        <dbReference type="RuleBase" id="RU003960"/>
    </source>
</evidence>
<dbReference type="PROSITE" id="PS00840">
    <property type="entry name" value="SUMT_2"/>
    <property type="match status" value="1"/>
</dbReference>
<evidence type="ECO:0000313" key="9">
    <source>
        <dbReference type="EMBL" id="RDV83629.1"/>
    </source>
</evidence>
<dbReference type="GO" id="GO:0046026">
    <property type="term" value="F:precorrin-4 C11-methyltransferase activity"/>
    <property type="evidence" value="ECO:0007669"/>
    <property type="project" value="UniProtKB-EC"/>
</dbReference>
<dbReference type="EMBL" id="QSLN01000004">
    <property type="protein sequence ID" value="RDV83629.1"/>
    <property type="molecule type" value="Genomic_DNA"/>
</dbReference>
<dbReference type="GO" id="GO:0032259">
    <property type="term" value="P:methylation"/>
    <property type="evidence" value="ECO:0007669"/>
    <property type="project" value="UniProtKB-KW"/>
</dbReference>
<feature type="domain" description="Tetrapyrrole methylase" evidence="8">
    <location>
        <begin position="4"/>
        <end position="207"/>
    </location>
</feature>
<dbReference type="InterPro" id="IPR050161">
    <property type="entry name" value="Siro_Cobalamin_biosynth"/>
</dbReference>
<comment type="caution">
    <text evidence="9">The sequence shown here is derived from an EMBL/GenBank/DDBJ whole genome shotgun (WGS) entry which is preliminary data.</text>
</comment>
<evidence type="ECO:0000313" key="10">
    <source>
        <dbReference type="Proteomes" id="UP000256329"/>
    </source>
</evidence>
<dbReference type="AlphaFoldDB" id="A0A3D8P416"/>
<protein>
    <submittedName>
        <fullName evidence="9">Precorrin-4 C(11)-methyltransferase</fullName>
        <ecNumber evidence="9">2.1.1.133</ecNumber>
    </submittedName>
</protein>
<evidence type="ECO:0000256" key="5">
    <source>
        <dbReference type="ARBA" id="ARBA00022679"/>
    </source>
</evidence>
<dbReference type="CDD" id="cd11641">
    <property type="entry name" value="Precorrin-4_C11-MT"/>
    <property type="match status" value="1"/>
</dbReference>
<dbReference type="RefSeq" id="WP_115792388.1">
    <property type="nucleotide sequence ID" value="NZ_QSLN01000004.1"/>
</dbReference>
<sequence length="250" mass="26948">MRPVYIVGAGPGDPELITVKGARLLREADLVVYAGSLIPSALLQYVSPQAALYNSAELDREEIVRLLEEGARADKTVVRLSSGDPSLYGALAELVSELEKRGIPCEVVPGVSSFLAAAARLKREYTLPGVTQTLILTRVAGRTPVPEDLRALSQHRASLCLFLSASLAEEAVSALLAGYPPDTPAALVERVTWPEERIFTCPLAELAQVARREGVTRTALVLVGDFLKGEGAPSCLYDPHFSHSYRRGKK</sequence>
<dbReference type="InterPro" id="IPR006362">
    <property type="entry name" value="Cbl_synth_CobM/CibF"/>
</dbReference>
<dbReference type="InterPro" id="IPR000878">
    <property type="entry name" value="4pyrrol_Mease"/>
</dbReference>
<evidence type="ECO:0000256" key="4">
    <source>
        <dbReference type="ARBA" id="ARBA00022603"/>
    </source>
</evidence>
<keyword evidence="4 7" id="KW-0489">Methyltransferase</keyword>
<name>A0A3D8P416_9THEO</name>
<accession>A0A3D8P416</accession>
<keyword evidence="3" id="KW-0169">Cobalamin biosynthesis</keyword>
<dbReference type="InterPro" id="IPR003043">
    <property type="entry name" value="Uropor_MeTrfase_CS"/>
</dbReference>
<dbReference type="InterPro" id="IPR014777">
    <property type="entry name" value="4pyrrole_Mease_sub1"/>
</dbReference>
<dbReference type="GO" id="GO:0009236">
    <property type="term" value="P:cobalamin biosynthetic process"/>
    <property type="evidence" value="ECO:0007669"/>
    <property type="project" value="UniProtKB-UniPathway"/>
</dbReference>
<dbReference type="UniPathway" id="UPA00148"/>
<dbReference type="NCBIfam" id="TIGR01465">
    <property type="entry name" value="cobM_cbiF"/>
    <property type="match status" value="1"/>
</dbReference>
<keyword evidence="6" id="KW-0949">S-adenosyl-L-methionine</keyword>
<comment type="pathway">
    <text evidence="1">Cofactor biosynthesis; adenosylcobalamin biosynthesis.</text>
</comment>
<dbReference type="EC" id="2.1.1.133" evidence="9"/>
<gene>
    <name evidence="9" type="primary">cobM</name>
    <name evidence="9" type="ORF">DXX99_04845</name>
</gene>
<dbReference type="Gene3D" id="3.40.1010.10">
    <property type="entry name" value="Cobalt-precorrin-4 Transmethylase, Domain 1"/>
    <property type="match status" value="1"/>
</dbReference>
<evidence type="ECO:0000256" key="1">
    <source>
        <dbReference type="ARBA" id="ARBA00004953"/>
    </source>
</evidence>
<dbReference type="InterPro" id="IPR014776">
    <property type="entry name" value="4pyrrole_Mease_sub2"/>
</dbReference>
<dbReference type="SUPFAM" id="SSF53790">
    <property type="entry name" value="Tetrapyrrole methylase"/>
    <property type="match status" value="1"/>
</dbReference>
<dbReference type="Proteomes" id="UP000256329">
    <property type="component" value="Unassembled WGS sequence"/>
</dbReference>
<dbReference type="Gene3D" id="3.30.950.10">
    <property type="entry name" value="Methyltransferase, Cobalt-precorrin-4 Transmethylase, Domain 2"/>
    <property type="match status" value="1"/>
</dbReference>
<evidence type="ECO:0000256" key="2">
    <source>
        <dbReference type="ARBA" id="ARBA00005879"/>
    </source>
</evidence>